<accession>A0ABT5J8D0</accession>
<dbReference type="Pfam" id="PF07992">
    <property type="entry name" value="Pyr_redox_2"/>
    <property type="match status" value="1"/>
</dbReference>
<name>A0ABT5J8D0_RHOTP</name>
<evidence type="ECO:0000313" key="7">
    <source>
        <dbReference type="Proteomes" id="UP001165652"/>
    </source>
</evidence>
<gene>
    <name evidence="6" type="ORF">PQJ73_09465</name>
</gene>
<keyword evidence="3" id="KW-0274">FAD</keyword>
<organism evidence="6 7">
    <name type="scientific">Rhodoplanes tepidamans</name>
    <name type="common">Rhodoplanes cryptolactis</name>
    <dbReference type="NCBI Taxonomy" id="200616"/>
    <lineage>
        <taxon>Bacteria</taxon>
        <taxon>Pseudomonadati</taxon>
        <taxon>Pseudomonadota</taxon>
        <taxon>Alphaproteobacteria</taxon>
        <taxon>Hyphomicrobiales</taxon>
        <taxon>Nitrobacteraceae</taxon>
        <taxon>Rhodoplanes</taxon>
    </lineage>
</organism>
<comment type="cofactor">
    <cofactor evidence="1">
        <name>FAD</name>
        <dbReference type="ChEBI" id="CHEBI:57692"/>
    </cofactor>
</comment>
<proteinExistence type="predicted"/>
<evidence type="ECO:0000256" key="2">
    <source>
        <dbReference type="ARBA" id="ARBA00022630"/>
    </source>
</evidence>
<reference evidence="6" key="1">
    <citation type="journal article" date="2023" name="Microbiol Resour">
        <title>Genome Sequences of Rhodoplanes serenus and Two Thermotolerant Strains, Rhodoplanes tepidamans and 'Rhodoplanes cryptolactis,' Further Refine the Genus.</title>
        <authorList>
            <person name="Rayyan A.A."/>
            <person name="Kyndt J.A."/>
        </authorList>
    </citation>
    <scope>NUCLEOTIDE SEQUENCE</scope>
    <source>
        <strain evidence="6">DSM 9987</strain>
    </source>
</reference>
<dbReference type="InterPro" id="IPR051169">
    <property type="entry name" value="NADH-Q_oxidoreductase"/>
</dbReference>
<reference evidence="6" key="2">
    <citation type="submission" date="2023-02" db="EMBL/GenBank/DDBJ databases">
        <authorList>
            <person name="Rayyan A."/>
            <person name="Meyer T."/>
            <person name="Kyndt J.A."/>
        </authorList>
    </citation>
    <scope>NUCLEOTIDE SEQUENCE</scope>
    <source>
        <strain evidence="6">DSM 9987</strain>
    </source>
</reference>
<sequence length="383" mass="40259">MPEPDAREPLDLVLVGGGHAHVQVLGAFAARPEPGVRLTLVTRDLATPYSGMVPGVVAGRYTAAEAHVALAPLAARAGARLVHDSAVGLDRAARRVRLAAGPPLPYGLVSLDVGICPDLAAIDGAATHAIAVKPIGRLLEKVEALRERCRGPGRPRRIVVVGGGAGGVELMLALRARLVADAAEDGRDPGRLGFALVTAGTLLATHNARVQAALRRALAAHGVVLYEHWSVAAVRQDAIVADTGDRIPADAVLVTTHAAAPRWLADTGLALDSGGFVAVGPTLQSVGDPDVFAAGDCAALMETPREKAGVYAVRAGPPLAANLRARARGEPLRPWRPQRRHLALIATGDGRAVASRGAFAAEGAWLWRLKDWIDRRWMRRWPR</sequence>
<dbReference type="InterPro" id="IPR036188">
    <property type="entry name" value="FAD/NAD-bd_sf"/>
</dbReference>
<dbReference type="PANTHER" id="PTHR42913:SF9">
    <property type="entry name" value="SLR1591 PROTEIN"/>
    <property type="match status" value="1"/>
</dbReference>
<dbReference type="Gene3D" id="3.50.50.100">
    <property type="match status" value="1"/>
</dbReference>
<dbReference type="SUPFAM" id="SSF51905">
    <property type="entry name" value="FAD/NAD(P)-binding domain"/>
    <property type="match status" value="2"/>
</dbReference>
<evidence type="ECO:0000256" key="1">
    <source>
        <dbReference type="ARBA" id="ARBA00001974"/>
    </source>
</evidence>
<protein>
    <submittedName>
        <fullName evidence="6">FAD-dependent oxidoreductase</fullName>
    </submittedName>
</protein>
<dbReference type="NCBIfam" id="TIGR03169">
    <property type="entry name" value="Nterm_to_SelD"/>
    <property type="match status" value="1"/>
</dbReference>
<evidence type="ECO:0000256" key="3">
    <source>
        <dbReference type="ARBA" id="ARBA00022827"/>
    </source>
</evidence>
<keyword evidence="4" id="KW-0560">Oxidoreductase</keyword>
<evidence type="ECO:0000256" key="4">
    <source>
        <dbReference type="ARBA" id="ARBA00023002"/>
    </source>
</evidence>
<dbReference type="InterPro" id="IPR017584">
    <property type="entry name" value="Pyridine_nucleo_diS_OxRdtase_N"/>
</dbReference>
<dbReference type="Proteomes" id="UP001165652">
    <property type="component" value="Unassembled WGS sequence"/>
</dbReference>
<dbReference type="EMBL" id="JAQQLI010000011">
    <property type="protein sequence ID" value="MDC7785908.1"/>
    <property type="molecule type" value="Genomic_DNA"/>
</dbReference>
<evidence type="ECO:0000313" key="6">
    <source>
        <dbReference type="EMBL" id="MDC7785908.1"/>
    </source>
</evidence>
<dbReference type="PRINTS" id="PR00368">
    <property type="entry name" value="FADPNR"/>
</dbReference>
<keyword evidence="2" id="KW-0285">Flavoprotein</keyword>
<dbReference type="InterPro" id="IPR023753">
    <property type="entry name" value="FAD/NAD-binding_dom"/>
</dbReference>
<keyword evidence="7" id="KW-1185">Reference proteome</keyword>
<comment type="caution">
    <text evidence="6">The sequence shown here is derived from an EMBL/GenBank/DDBJ whole genome shotgun (WGS) entry which is preliminary data.</text>
</comment>
<dbReference type="RefSeq" id="WP_272776751.1">
    <property type="nucleotide sequence ID" value="NZ_JAQQLI010000011.1"/>
</dbReference>
<feature type="domain" description="FAD/NAD(P)-binding" evidence="5">
    <location>
        <begin position="11"/>
        <end position="303"/>
    </location>
</feature>
<evidence type="ECO:0000259" key="5">
    <source>
        <dbReference type="Pfam" id="PF07992"/>
    </source>
</evidence>
<dbReference type="PANTHER" id="PTHR42913">
    <property type="entry name" value="APOPTOSIS-INDUCING FACTOR 1"/>
    <property type="match status" value="1"/>
</dbReference>